<dbReference type="RefSeq" id="WP_196991353.1">
    <property type="nucleotide sequence ID" value="NZ_JADWYR010000002.1"/>
</dbReference>
<proteinExistence type="predicted"/>
<dbReference type="Pfam" id="PF12867">
    <property type="entry name" value="DinB_2"/>
    <property type="match status" value="1"/>
</dbReference>
<name>A0A931GW65_9BACT</name>
<sequence length="164" mass="19424">MKYTINDGFPYYIELVEGKDYKKLFAQKTGIHWFRTINEQQSQYTYEPGKWTVKQIIGHIADHERIMMYRALRFSRKDQTLLAGYNQELFVANSSYNALAFEHIVDDLENVRNATNSFIHSLTTEQLQLTGTAWKYELTVEDFLKATIGHELHHINVLREKYRL</sequence>
<evidence type="ECO:0000313" key="2">
    <source>
        <dbReference type="EMBL" id="MBG9377260.1"/>
    </source>
</evidence>
<accession>A0A931GW65</accession>
<dbReference type="Proteomes" id="UP000628448">
    <property type="component" value="Unassembled WGS sequence"/>
</dbReference>
<comment type="caution">
    <text evidence="2">The sequence shown here is derived from an EMBL/GenBank/DDBJ whole genome shotgun (WGS) entry which is preliminary data.</text>
</comment>
<evidence type="ECO:0000313" key="3">
    <source>
        <dbReference type="Proteomes" id="UP000628448"/>
    </source>
</evidence>
<dbReference type="EMBL" id="JADWYR010000002">
    <property type="protein sequence ID" value="MBG9377260.1"/>
    <property type="molecule type" value="Genomic_DNA"/>
</dbReference>
<reference evidence="2" key="1">
    <citation type="submission" date="2020-11" db="EMBL/GenBank/DDBJ databases">
        <title>Bacterial whole genome sequence for Panacibacter sp. DH6.</title>
        <authorList>
            <person name="Le V."/>
            <person name="Ko S."/>
            <person name="Ahn C.-Y."/>
            <person name="Oh H.-M."/>
        </authorList>
    </citation>
    <scope>NUCLEOTIDE SEQUENCE</scope>
    <source>
        <strain evidence="2">DH6</strain>
    </source>
</reference>
<dbReference type="AlphaFoldDB" id="A0A931GW65"/>
<dbReference type="Gene3D" id="1.20.120.450">
    <property type="entry name" value="dinb family like domain"/>
    <property type="match status" value="1"/>
</dbReference>
<protein>
    <submittedName>
        <fullName evidence="2">DinB family protein</fullName>
    </submittedName>
</protein>
<dbReference type="InterPro" id="IPR034660">
    <property type="entry name" value="DinB/YfiT-like"/>
</dbReference>
<dbReference type="SUPFAM" id="SSF109854">
    <property type="entry name" value="DinB/YfiT-like putative metalloenzymes"/>
    <property type="match status" value="1"/>
</dbReference>
<dbReference type="InterPro" id="IPR024775">
    <property type="entry name" value="DinB-like"/>
</dbReference>
<keyword evidence="3" id="KW-1185">Reference proteome</keyword>
<evidence type="ECO:0000259" key="1">
    <source>
        <dbReference type="Pfam" id="PF12867"/>
    </source>
</evidence>
<feature type="domain" description="DinB-like" evidence="1">
    <location>
        <begin position="32"/>
        <end position="156"/>
    </location>
</feature>
<organism evidence="2 3">
    <name type="scientific">Panacibacter microcysteis</name>
    <dbReference type="NCBI Taxonomy" id="2793269"/>
    <lineage>
        <taxon>Bacteria</taxon>
        <taxon>Pseudomonadati</taxon>
        <taxon>Bacteroidota</taxon>
        <taxon>Chitinophagia</taxon>
        <taxon>Chitinophagales</taxon>
        <taxon>Chitinophagaceae</taxon>
        <taxon>Panacibacter</taxon>
    </lineage>
</organism>
<gene>
    <name evidence="2" type="ORF">I5907_13545</name>
</gene>